<comment type="caution">
    <text evidence="1">The sequence shown here is derived from an EMBL/GenBank/DDBJ whole genome shotgun (WGS) entry which is preliminary data.</text>
</comment>
<dbReference type="OrthoDB" id="9792285at2"/>
<dbReference type="Proteomes" id="UP000309389">
    <property type="component" value="Unassembled WGS sequence"/>
</dbReference>
<organism evidence="1 2">
    <name type="scientific">Alteraurantiacibacter aquimixticola</name>
    <dbReference type="NCBI Taxonomy" id="2489173"/>
    <lineage>
        <taxon>Bacteria</taxon>
        <taxon>Pseudomonadati</taxon>
        <taxon>Pseudomonadota</taxon>
        <taxon>Alphaproteobacteria</taxon>
        <taxon>Sphingomonadales</taxon>
        <taxon>Erythrobacteraceae</taxon>
        <taxon>Alteraurantiacibacter</taxon>
    </lineage>
</organism>
<dbReference type="Gene3D" id="2.120.10.30">
    <property type="entry name" value="TolB, C-terminal domain"/>
    <property type="match status" value="1"/>
</dbReference>
<accession>A0A4T3F128</accession>
<dbReference type="NCBIfam" id="TIGR02242">
    <property type="entry name" value="tail_TIGR02242"/>
    <property type="match status" value="1"/>
</dbReference>
<evidence type="ECO:0000313" key="1">
    <source>
        <dbReference type="EMBL" id="TIX49627.1"/>
    </source>
</evidence>
<dbReference type="Pfam" id="PF09684">
    <property type="entry name" value="Tail_P2_I"/>
    <property type="match status" value="1"/>
</dbReference>
<dbReference type="InterPro" id="IPR011748">
    <property type="entry name" value="Unchr_phage_tail-like"/>
</dbReference>
<dbReference type="InterPro" id="IPR006521">
    <property type="entry name" value="Tail_protein_I"/>
</dbReference>
<protein>
    <recommendedName>
        <fullName evidence="3">Phage tail protein</fullName>
    </recommendedName>
</protein>
<gene>
    <name evidence="1" type="ORF">E5222_12415</name>
</gene>
<dbReference type="AlphaFoldDB" id="A0A4T3F128"/>
<name>A0A4T3F128_9SPHN</name>
<reference evidence="1 2" key="1">
    <citation type="submission" date="2019-04" db="EMBL/GenBank/DDBJ databases">
        <title>Altererythrobacter aquimixticola sp. nov., isolated from sediment of junction between the ocean and a freshwater spring.</title>
        <authorList>
            <person name="Yoon J.-H."/>
        </authorList>
    </citation>
    <scope>NUCLEOTIDE SEQUENCE [LARGE SCALE GENOMIC DNA]</scope>
    <source>
        <strain evidence="1 2">SSKS-13</strain>
    </source>
</reference>
<proteinExistence type="predicted"/>
<dbReference type="SUPFAM" id="SSF101898">
    <property type="entry name" value="NHL repeat"/>
    <property type="match status" value="1"/>
</dbReference>
<dbReference type="EMBL" id="SSHH01000003">
    <property type="protein sequence ID" value="TIX49627.1"/>
    <property type="molecule type" value="Genomic_DNA"/>
</dbReference>
<keyword evidence="2" id="KW-1185">Reference proteome</keyword>
<dbReference type="InterPro" id="IPR011042">
    <property type="entry name" value="6-blade_b-propeller_TolB-like"/>
</dbReference>
<sequence>MTRQRAYRLDGRIGWRIAGSTGVMAARDALRLAPLPGAARPLTAPSGDFGGHALPRKVATGPGGLVFMIDNAGTILRFDPCTERFEPLACWQAQPRVIGLAAPIALAVHPDGHLLVLDSEARTISLISLLDGNLRHRWGPFAVDGMALAASPIVANIDPLTGAPSPGAALPADVWEPVDLAVLADGRLVVSDFRSGVLQLFDRRGCWIASWSGETPDQPALDRPTALAASEDGLLYVVEEARQAVAVLDRCGTIIARTADASLLPDLVEGASLATDADGTLWISSRKPGPAMLFRCDCAGMALGGEEVRLVPEQCEMLAFASDGTAIMASGMDPCVRRSTSIARQEAGRVAFEPLDSHVTATVWDTLRLEIDLPMGCRVVVSAFASDAALGPTEVEALGPSFWTETEVAVSGPEVSLALRTKPGRYLWLRIALFCNGTDTPTIYGFSVGWPRRSSARYLPAAWQAEPTHADFLERFLAIFDELRLDILAPIETMPALFDPKATPAAEQGAMGEDFLDWLAGWIGLVLERNWPVERRRQLVREAPRLFRIKGTLKGLARHIEIYTGIAPKIVEHFRLRRFLTLDEATLDGQEKLWGPDIVRRLQLDGYAEIGRFALVDGGDPLTDPVAAFAHRATVYVPVTDEFGDADRAALEEVIAAAKPAHVVVDIRLMRPRFVIGCDLLLGVNTVIGTDTRLAQTDVSQLGEDIRLAGPPSAFTLSPGLRLGPDTTLP</sequence>
<evidence type="ECO:0000313" key="2">
    <source>
        <dbReference type="Proteomes" id="UP000309389"/>
    </source>
</evidence>
<evidence type="ECO:0008006" key="3">
    <source>
        <dbReference type="Google" id="ProtNLM"/>
    </source>
</evidence>